<comment type="caution">
    <text evidence="1">The sequence shown here is derived from an EMBL/GenBank/DDBJ whole genome shotgun (WGS) entry which is preliminary data.</text>
</comment>
<keyword evidence="2" id="KW-1185">Reference proteome</keyword>
<organism evidence="1 2">
    <name type="scientific">Ataeniobius toweri</name>
    <dbReference type="NCBI Taxonomy" id="208326"/>
    <lineage>
        <taxon>Eukaryota</taxon>
        <taxon>Metazoa</taxon>
        <taxon>Chordata</taxon>
        <taxon>Craniata</taxon>
        <taxon>Vertebrata</taxon>
        <taxon>Euteleostomi</taxon>
        <taxon>Actinopterygii</taxon>
        <taxon>Neopterygii</taxon>
        <taxon>Teleostei</taxon>
        <taxon>Neoteleostei</taxon>
        <taxon>Acanthomorphata</taxon>
        <taxon>Ovalentaria</taxon>
        <taxon>Atherinomorphae</taxon>
        <taxon>Cyprinodontiformes</taxon>
        <taxon>Goodeidae</taxon>
        <taxon>Ataeniobius</taxon>
    </lineage>
</organism>
<evidence type="ECO:0000313" key="2">
    <source>
        <dbReference type="Proteomes" id="UP001345963"/>
    </source>
</evidence>
<name>A0ABU7BIR0_9TELE</name>
<proteinExistence type="predicted"/>
<protein>
    <submittedName>
        <fullName evidence="1">Uncharacterized protein</fullName>
    </submittedName>
</protein>
<evidence type="ECO:0000313" key="1">
    <source>
        <dbReference type="EMBL" id="MED6249629.1"/>
    </source>
</evidence>
<sequence length="183" mass="20550">MILLLCPNQRFKPLPRILSLDSASLALTQLLFLDYRTLLPHWEYKPESLCNVVLLNNVTLRSRNSVPCLSTDSEKYLWCPSVLPALHFWHKRSNPSQSTSQSFTANHDVNLNETYEYSCPPHDESTNATYSVIEMKNFGKERETVCPDVKTEATGKWSPAADAAVYSNIGAETSPANHGALYS</sequence>
<gene>
    <name evidence="1" type="ORF">ATANTOWER_017232</name>
</gene>
<dbReference type="EMBL" id="JAHUTI010052736">
    <property type="protein sequence ID" value="MED6249629.1"/>
    <property type="molecule type" value="Genomic_DNA"/>
</dbReference>
<reference evidence="1 2" key="1">
    <citation type="submission" date="2021-07" db="EMBL/GenBank/DDBJ databases">
        <authorList>
            <person name="Palmer J.M."/>
        </authorList>
    </citation>
    <scope>NUCLEOTIDE SEQUENCE [LARGE SCALE GENOMIC DNA]</scope>
    <source>
        <strain evidence="1 2">AT_MEX2019</strain>
        <tissue evidence="1">Muscle</tissue>
    </source>
</reference>
<dbReference type="Proteomes" id="UP001345963">
    <property type="component" value="Unassembled WGS sequence"/>
</dbReference>
<accession>A0ABU7BIR0</accession>